<dbReference type="RefSeq" id="WP_270689675.1">
    <property type="nucleotide sequence ID" value="NZ_JAQFWQ010000114.1"/>
</dbReference>
<name>A0ABT4UBH0_9ACTN</name>
<reference evidence="2 3" key="1">
    <citation type="submission" date="2023-01" db="EMBL/GenBank/DDBJ databases">
        <title>Draft genome sequence of Nocardiopsis sp. RSe5-2 isolated from halophytes.</title>
        <authorList>
            <person name="Duangmal K."/>
            <person name="Chantavorakit T."/>
        </authorList>
    </citation>
    <scope>NUCLEOTIDE SEQUENCE [LARGE SCALE GENOMIC DNA]</scope>
    <source>
        <strain evidence="2 3">RSe5-2</strain>
    </source>
</reference>
<keyword evidence="3" id="KW-1185">Reference proteome</keyword>
<evidence type="ECO:0000313" key="2">
    <source>
        <dbReference type="EMBL" id="MDA2814316.1"/>
    </source>
</evidence>
<keyword evidence="1" id="KW-0732">Signal</keyword>
<feature type="signal peptide" evidence="1">
    <location>
        <begin position="1"/>
        <end position="25"/>
    </location>
</feature>
<proteinExistence type="predicted"/>
<accession>A0ABT4UBH0</accession>
<protein>
    <recommendedName>
        <fullName evidence="4">Secreted protein</fullName>
    </recommendedName>
</protein>
<dbReference type="EMBL" id="JAQFWQ010000114">
    <property type="protein sequence ID" value="MDA2814316.1"/>
    <property type="molecule type" value="Genomic_DNA"/>
</dbReference>
<evidence type="ECO:0008006" key="4">
    <source>
        <dbReference type="Google" id="ProtNLM"/>
    </source>
</evidence>
<sequence length="70" mass="6948">MKKLLAVAALAGAAGALAAAAPAAADDYALVNGDVLPCTALPWNWEGPVNVLSPSGEYNACQKVGVTHGD</sequence>
<gene>
    <name evidence="2" type="ORF">O4J56_26955</name>
</gene>
<evidence type="ECO:0000313" key="3">
    <source>
        <dbReference type="Proteomes" id="UP001527866"/>
    </source>
</evidence>
<feature type="chain" id="PRO_5045171371" description="Secreted protein" evidence="1">
    <location>
        <begin position="26"/>
        <end position="70"/>
    </location>
</feature>
<dbReference type="Proteomes" id="UP001527866">
    <property type="component" value="Unassembled WGS sequence"/>
</dbReference>
<organism evidence="2 3">
    <name type="scientific">Nocardiopsis endophytica</name>
    <dbReference type="NCBI Taxonomy" id="3018445"/>
    <lineage>
        <taxon>Bacteria</taxon>
        <taxon>Bacillati</taxon>
        <taxon>Actinomycetota</taxon>
        <taxon>Actinomycetes</taxon>
        <taxon>Streptosporangiales</taxon>
        <taxon>Nocardiopsidaceae</taxon>
        <taxon>Nocardiopsis</taxon>
    </lineage>
</organism>
<evidence type="ECO:0000256" key="1">
    <source>
        <dbReference type="SAM" id="SignalP"/>
    </source>
</evidence>
<comment type="caution">
    <text evidence="2">The sequence shown here is derived from an EMBL/GenBank/DDBJ whole genome shotgun (WGS) entry which is preliminary data.</text>
</comment>